<dbReference type="Pfam" id="PF01890">
    <property type="entry name" value="CbiG_C"/>
    <property type="match status" value="1"/>
</dbReference>
<dbReference type="InterPro" id="IPR002750">
    <property type="entry name" value="CobE/GbiG_C"/>
</dbReference>
<reference evidence="5" key="1">
    <citation type="submission" date="2023-07" db="EMBL/GenBank/DDBJ databases">
        <authorList>
            <person name="Colorado M.A."/>
            <person name="Villamil L.M."/>
            <person name="Melo J.F."/>
            <person name="Rodriguez J.A."/>
            <person name="Ruiz R.Y."/>
        </authorList>
    </citation>
    <scope>NUCLEOTIDE SEQUENCE [LARGE SCALE GENOMIC DNA]</scope>
    <source>
        <strain evidence="5">C33</strain>
    </source>
</reference>
<dbReference type="GO" id="GO:0043779">
    <property type="term" value="F:cobalt-precorrin-5A acetaldehyde-lyase activity"/>
    <property type="evidence" value="ECO:0007669"/>
    <property type="project" value="UniProtKB-EC"/>
</dbReference>
<keyword evidence="4" id="KW-0378">Hydrolase</keyword>
<accession>A0ABU4W7H3</accession>
<dbReference type="PANTHER" id="PTHR37477:SF1">
    <property type="entry name" value="COBALT-PRECORRIN-5A HYDROLASE"/>
    <property type="match status" value="1"/>
</dbReference>
<name>A0ABU4W7H3_9FUSO</name>
<sequence>MKLAVWTVTRKAGLQGIEIKNKVLNVDVFTLSKFQLENTLKMENFTEVLDENFNKYDGHIFIMATGIVVRKIAPLIKTKDIDPAVVVVDEGMNFAISLLSGHLGGANSLAQKLNENLGLLPIITTSSDVNGKIAVDTLSQNLNCRLESLEKAKKVTALIVDGKNVELKLPNNISDENPEGIVLISNKENIEVVQLYPQNLIVGIGSRKGIEKDKVYSFLMEILKKHNLSYKSIKHFATVDLKANENGIVELAKFLNKDLKIVSREEILKIEELFEGSDFVKKEIGVKAVSEPCAYLTSRKDGKFIEMKAKKDGITISIYEERFIDEKR</sequence>
<dbReference type="InterPro" id="IPR021744">
    <property type="entry name" value="CbiG_N"/>
</dbReference>
<dbReference type="InterPro" id="IPR052553">
    <property type="entry name" value="CbiG_hydrolase"/>
</dbReference>
<gene>
    <name evidence="4" type="primary">cbiG</name>
    <name evidence="4" type="ORF">RFV38_01240</name>
</gene>
<evidence type="ECO:0000313" key="5">
    <source>
        <dbReference type="Proteomes" id="UP001279681"/>
    </source>
</evidence>
<organism evidence="4 5">
    <name type="scientific">Candidatus Cetobacterium colombiensis</name>
    <dbReference type="NCBI Taxonomy" id="3073100"/>
    <lineage>
        <taxon>Bacteria</taxon>
        <taxon>Fusobacteriati</taxon>
        <taxon>Fusobacteriota</taxon>
        <taxon>Fusobacteriia</taxon>
        <taxon>Fusobacteriales</taxon>
        <taxon>Fusobacteriaceae</taxon>
        <taxon>Cetobacterium</taxon>
    </lineage>
</organism>
<comment type="caution">
    <text evidence="4">The sequence shown here is derived from an EMBL/GenBank/DDBJ whole genome shotgun (WGS) entry which is preliminary data.</text>
</comment>
<dbReference type="NCBIfam" id="NF004466">
    <property type="entry name" value="PRK05788.1-4"/>
    <property type="match status" value="1"/>
</dbReference>
<proteinExistence type="predicted"/>
<dbReference type="Gene3D" id="3.30.420.180">
    <property type="entry name" value="CobE/GbiG C-terminal domain"/>
    <property type="match status" value="1"/>
</dbReference>
<feature type="domain" description="CobE/GbiG C-terminal" evidence="1">
    <location>
        <begin position="200"/>
        <end position="318"/>
    </location>
</feature>
<keyword evidence="5" id="KW-1185">Reference proteome</keyword>
<feature type="domain" description="Cobalamin biosynthesis central region" evidence="3">
    <location>
        <begin position="133"/>
        <end position="188"/>
    </location>
</feature>
<dbReference type="PANTHER" id="PTHR37477">
    <property type="entry name" value="COBALT-PRECORRIN-5A HYDROLASE"/>
    <property type="match status" value="1"/>
</dbReference>
<dbReference type="InterPro" id="IPR038029">
    <property type="entry name" value="GbiG_N_sf"/>
</dbReference>
<dbReference type="RefSeq" id="WP_320312545.1">
    <property type="nucleotide sequence ID" value="NZ_JAVIKH010000001.1"/>
</dbReference>
<dbReference type="InterPro" id="IPR036518">
    <property type="entry name" value="CobE/GbiG_C_sf"/>
</dbReference>
<dbReference type="SUPFAM" id="SSF159664">
    <property type="entry name" value="CobE/GbiG C-terminal domain-like"/>
    <property type="match status" value="1"/>
</dbReference>
<evidence type="ECO:0000259" key="3">
    <source>
        <dbReference type="Pfam" id="PF11761"/>
    </source>
</evidence>
<dbReference type="EC" id="3.7.1.12" evidence="4"/>
<dbReference type="SUPFAM" id="SSF159672">
    <property type="entry name" value="CbiG N-terminal domain-like"/>
    <property type="match status" value="1"/>
</dbReference>
<protein>
    <submittedName>
        <fullName evidence="4">Cobalt-precorrin 5A hydrolase</fullName>
        <ecNumber evidence="4">3.7.1.12</ecNumber>
    </submittedName>
</protein>
<dbReference type="Pfam" id="PF11760">
    <property type="entry name" value="CbiG_N"/>
    <property type="match status" value="1"/>
</dbReference>
<dbReference type="EMBL" id="JAVIKH010000001">
    <property type="protein sequence ID" value="MDX8335135.1"/>
    <property type="molecule type" value="Genomic_DNA"/>
</dbReference>
<dbReference type="Proteomes" id="UP001279681">
    <property type="component" value="Unassembled WGS sequence"/>
</dbReference>
<evidence type="ECO:0000259" key="1">
    <source>
        <dbReference type="Pfam" id="PF01890"/>
    </source>
</evidence>
<evidence type="ECO:0000259" key="2">
    <source>
        <dbReference type="Pfam" id="PF11760"/>
    </source>
</evidence>
<dbReference type="Pfam" id="PF11761">
    <property type="entry name" value="CbiG_mid"/>
    <property type="match status" value="1"/>
</dbReference>
<dbReference type="InterPro" id="IPR021745">
    <property type="entry name" value="CbiG_mid"/>
</dbReference>
<evidence type="ECO:0000313" key="4">
    <source>
        <dbReference type="EMBL" id="MDX8335135.1"/>
    </source>
</evidence>
<dbReference type="Gene3D" id="3.40.50.11220">
    <property type="match status" value="1"/>
</dbReference>
<feature type="domain" description="Cobalamin synthesis G N-terminal" evidence="2">
    <location>
        <begin position="48"/>
        <end position="128"/>
    </location>
</feature>